<evidence type="ECO:0000256" key="1">
    <source>
        <dbReference type="SAM" id="Phobius"/>
    </source>
</evidence>
<sequence length="169" mass="18237">MEIAAVVILALVVILGLTVAIVAMVGRSQKRALNRDNQVMPGRPTRAPQSWAVSHEPEARLHRRLRDAMGALRAADSLDNGTTIVLRADLEQTALDLDDHLVAVAQLSSVHKGELLKTITVTVQCIEAAVARYATAATKPDTSALEADLAAVQRQLDITAELQRRLPPQ</sequence>
<comment type="caution">
    <text evidence="2">The sequence shown here is derived from an EMBL/GenBank/DDBJ whole genome shotgun (WGS) entry which is preliminary data.</text>
</comment>
<organism evidence="2 3">
    <name type="scientific">Mycobacterium asiaticum</name>
    <dbReference type="NCBI Taxonomy" id="1790"/>
    <lineage>
        <taxon>Bacteria</taxon>
        <taxon>Bacillati</taxon>
        <taxon>Actinomycetota</taxon>
        <taxon>Actinomycetes</taxon>
        <taxon>Mycobacteriales</taxon>
        <taxon>Mycobacteriaceae</taxon>
        <taxon>Mycobacterium</taxon>
    </lineage>
</organism>
<protein>
    <submittedName>
        <fullName evidence="2">Uncharacterized protein</fullName>
    </submittedName>
</protein>
<accession>A0A1A3CIF4</accession>
<evidence type="ECO:0000313" key="3">
    <source>
        <dbReference type="Proteomes" id="UP000093795"/>
    </source>
</evidence>
<dbReference type="eggNOG" id="ENOG5033Y9T">
    <property type="taxonomic scope" value="Bacteria"/>
</dbReference>
<proteinExistence type="predicted"/>
<keyword evidence="1" id="KW-0812">Transmembrane</keyword>
<reference evidence="2 3" key="1">
    <citation type="submission" date="2016-06" db="EMBL/GenBank/DDBJ databases">
        <authorList>
            <person name="Kjaerup R.B."/>
            <person name="Dalgaard T.S."/>
            <person name="Juul-Madsen H.R."/>
        </authorList>
    </citation>
    <scope>NUCLEOTIDE SEQUENCE [LARGE SCALE GENOMIC DNA]</scope>
    <source>
        <strain evidence="2 3">1081914.2</strain>
    </source>
</reference>
<dbReference type="OrthoDB" id="4378470at2"/>
<keyword evidence="1" id="KW-1133">Transmembrane helix</keyword>
<dbReference type="STRING" id="1790.A5645_04205"/>
<dbReference type="AlphaFoldDB" id="A0A1A3CIF4"/>
<evidence type="ECO:0000313" key="2">
    <source>
        <dbReference type="EMBL" id="OBI86730.1"/>
    </source>
</evidence>
<dbReference type="RefSeq" id="WP_065120330.1">
    <property type="nucleotide sequence ID" value="NZ_LZKQ01000097.1"/>
</dbReference>
<gene>
    <name evidence="2" type="ORF">A9X01_16490</name>
</gene>
<dbReference type="EMBL" id="LZKQ01000097">
    <property type="protein sequence ID" value="OBI86730.1"/>
    <property type="molecule type" value="Genomic_DNA"/>
</dbReference>
<name>A0A1A3CIF4_MYCAS</name>
<dbReference type="Proteomes" id="UP000093795">
    <property type="component" value="Unassembled WGS sequence"/>
</dbReference>
<keyword evidence="1" id="KW-0472">Membrane</keyword>
<feature type="transmembrane region" description="Helical" evidence="1">
    <location>
        <begin position="6"/>
        <end position="25"/>
    </location>
</feature>